<protein>
    <submittedName>
        <fullName evidence="2">Uncharacterized protein</fullName>
    </submittedName>
</protein>
<sequence length="263" mass="30422">MVEITDTTAQAIIIVKAAPRVGQTHGELVCCAGIDREGYWVRLYLVAFRTLEEAQKFKRWDQIEYKWSLPKGDHRSESRRVSHKSLSISGHIKASAARENLIAPLVVESLAKEAEAGKSLAFIRPLQPRFKIEKKSKSQFEEEKNEFLRWHKQETESLFGFMSKNLVPYEPSPYSFKYVYEISDGTREGTCQDWEVEATFLKWRNTYGEARALEFMQTRFGEEYPSRGFVLAMGTHKAYANWLINGIVRLDHGAEERIQKSLF</sequence>
<reference evidence="1 4" key="1">
    <citation type="journal article" date="2020" name="Science">
        <title>Unexpected conservation and global transmission of agrobacterial virulence plasmids.</title>
        <authorList>
            <person name="Weisberg A.J."/>
            <person name="Davis E.W. 2nd"/>
            <person name="Tabima J."/>
            <person name="Belcher M.S."/>
            <person name="Miller M."/>
            <person name="Kuo C.H."/>
            <person name="Loper J.E."/>
            <person name="Grunwald N.J."/>
            <person name="Putnam M.L."/>
            <person name="Chang J.H."/>
        </authorList>
    </citation>
    <scope>NUCLEOTIDE SEQUENCE [LARGE SCALE GENOMIC DNA]</scope>
    <source>
        <strain evidence="1 4">A19/93</strain>
    </source>
</reference>
<dbReference type="Proteomes" id="UP000822331">
    <property type="component" value="Unassembled WGS sequence"/>
</dbReference>
<proteinExistence type="predicted"/>
<accession>A0AAE7QZC7</accession>
<keyword evidence="4" id="KW-1185">Reference proteome</keyword>
<dbReference type="AlphaFoldDB" id="A0AAE7QZC7"/>
<evidence type="ECO:0000313" key="3">
    <source>
        <dbReference type="Proteomes" id="UP000663912"/>
    </source>
</evidence>
<dbReference type="EMBL" id="JAAMCP010000005">
    <property type="protein sequence ID" value="NTF36966.1"/>
    <property type="molecule type" value="Genomic_DNA"/>
</dbReference>
<name>A0AAE7QZC7_9HYPH</name>
<dbReference type="RefSeq" id="WP_065697928.1">
    <property type="nucleotide sequence ID" value="NZ_CP049206.1"/>
</dbReference>
<dbReference type="Proteomes" id="UP000663912">
    <property type="component" value="Chromosome 1"/>
</dbReference>
<gene>
    <name evidence="1" type="ORF">G6L72_09645</name>
    <name evidence="2" type="ORF">G6M88_02865</name>
</gene>
<dbReference type="EMBL" id="CP049206">
    <property type="protein sequence ID" value="QTF99404.1"/>
    <property type="molecule type" value="Genomic_DNA"/>
</dbReference>
<evidence type="ECO:0000313" key="4">
    <source>
        <dbReference type="Proteomes" id="UP000822331"/>
    </source>
</evidence>
<evidence type="ECO:0000313" key="2">
    <source>
        <dbReference type="EMBL" id="QTF99404.1"/>
    </source>
</evidence>
<reference evidence="2" key="2">
    <citation type="submission" date="2020-02" db="EMBL/GenBank/DDBJ databases">
        <title>Unexpected conservation and global transmission of agrobacterial virulence plasmids.</title>
        <authorList>
            <person name="Weisberg A.J."/>
            <person name="Davis E.W. II"/>
            <person name="Tabima J.R."/>
            <person name="Belcher M.S."/>
            <person name="Miller M."/>
            <person name="Kuo C.-H."/>
            <person name="Loper J.E."/>
            <person name="Grunwald N.J."/>
            <person name="Putnam M.L."/>
            <person name="Chang J.H."/>
        </authorList>
    </citation>
    <scope>NUCLEOTIDE SEQUENCE</scope>
    <source>
        <strain evidence="2">W2/73</strain>
    </source>
</reference>
<organism evidence="2 3">
    <name type="scientific">Agrobacterium rubi</name>
    <dbReference type="NCBI Taxonomy" id="28099"/>
    <lineage>
        <taxon>Bacteria</taxon>
        <taxon>Pseudomonadati</taxon>
        <taxon>Pseudomonadota</taxon>
        <taxon>Alphaproteobacteria</taxon>
        <taxon>Hyphomicrobiales</taxon>
        <taxon>Rhizobiaceae</taxon>
        <taxon>Rhizobium/Agrobacterium group</taxon>
        <taxon>Agrobacterium</taxon>
    </lineage>
</organism>
<evidence type="ECO:0000313" key="1">
    <source>
        <dbReference type="EMBL" id="NTF36966.1"/>
    </source>
</evidence>
<dbReference type="KEGG" id="arui:G6M88_02865"/>